<evidence type="ECO:0000313" key="3">
    <source>
        <dbReference type="Proteomes" id="UP000183104"/>
    </source>
</evidence>
<feature type="chain" id="PRO_5010433421" evidence="1">
    <location>
        <begin position="27"/>
        <end position="219"/>
    </location>
</feature>
<reference evidence="3" key="1">
    <citation type="submission" date="2016-10" db="EMBL/GenBank/DDBJ databases">
        <authorList>
            <person name="Varghese N."/>
        </authorList>
    </citation>
    <scope>NUCLEOTIDE SEQUENCE [LARGE SCALE GENOMIC DNA]</scope>
    <source>
        <strain evidence="3">HL 19</strain>
    </source>
</reference>
<dbReference type="Proteomes" id="UP000183104">
    <property type="component" value="Unassembled WGS sequence"/>
</dbReference>
<accession>A0A0P9C9A1</accession>
<dbReference type="AlphaFoldDB" id="A0A0P9C9A1"/>
<name>A0A0P9C9A1_9GAMM</name>
<feature type="signal peptide" evidence="1">
    <location>
        <begin position="1"/>
        <end position="26"/>
    </location>
</feature>
<evidence type="ECO:0000256" key="1">
    <source>
        <dbReference type="SAM" id="SignalP"/>
    </source>
</evidence>
<gene>
    <name evidence="2" type="ORF">SAMN05661077_0064</name>
</gene>
<dbReference type="RefSeq" id="WP_054964597.1">
    <property type="nucleotide sequence ID" value="NZ_FMUN01000011.1"/>
</dbReference>
<dbReference type="EMBL" id="FMUN01000011">
    <property type="protein sequence ID" value="SCY66213.1"/>
    <property type="molecule type" value="Genomic_DNA"/>
</dbReference>
<evidence type="ECO:0000313" key="2">
    <source>
        <dbReference type="EMBL" id="SCY66213.1"/>
    </source>
</evidence>
<keyword evidence="1" id="KW-0732">Signal</keyword>
<organism evidence="2 3">
    <name type="scientific">Thiohalorhabdus denitrificans</name>
    <dbReference type="NCBI Taxonomy" id="381306"/>
    <lineage>
        <taxon>Bacteria</taxon>
        <taxon>Pseudomonadati</taxon>
        <taxon>Pseudomonadota</taxon>
        <taxon>Gammaproteobacteria</taxon>
        <taxon>Thiohalorhabdales</taxon>
        <taxon>Thiohalorhabdaceae</taxon>
        <taxon>Thiohalorhabdus</taxon>
    </lineage>
</organism>
<sequence>MRIPWYFQSLASAVLLSFGAVAPLHAATITFDTAISGSTSSAFDGDGDGTDDVVFSTTDPSGFNTVGPGANQNFIQEPGLEGTTELNPDLRVDFLNGAEDGVSFGFALDSDVSDPGYFASIDLYDSSGDVIGGASEVADFTTTPAGISSFPEGQVTAEFSGVASYGTFDFTSQNGRYIIDNFQGTFGSSEGIPVPAPAPLALMGLSLAGLGFSRLKNRM</sequence>
<dbReference type="PATRIC" id="fig|381306.5.peg.579"/>
<protein>
    <submittedName>
        <fullName evidence="2">PEP-CTERM protein-sorting domain-containing protein</fullName>
    </submittedName>
</protein>
<keyword evidence="3" id="KW-1185">Reference proteome</keyword>
<proteinExistence type="predicted"/>
<dbReference type="OrthoDB" id="733404at2"/>
<dbReference type="STRING" id="381306.AN478_00105"/>